<feature type="compositionally biased region" description="Gly residues" evidence="1">
    <location>
        <begin position="400"/>
        <end position="413"/>
    </location>
</feature>
<sequence>MGRSHRRGPDYDLDPYEPYGRSYDTAADPYAQYPSRGRSPGPRRRNKSEPAAPPAAYDNYQREQREPEPREQPREHRESRKSRRDAVPESYAPQPEQREDRKNRKNRYYDEDAYQPRARSHGRSAREPPATAHHRADDDAFDAYAPASRRGRERQHAYHPPRTSDTRRSKYADFDAEPRYPDRRSRYADYDDVDPYNNESRRSKNDGPRESDRRRSRYADYEGVPRGGSESNRGRHVDYEADPRSNPRGYAGHSQGGRGRYMTDSPERYGQPGGGQQRSARGRSMPRKGAAGGTSGTARPRAKSAVGYAALGEAAQTAFRVGSQAALQMKSEPGPWIGEKGTRVATAALGAALVDTFVGHKATGMKGGMRHQALRQACEMGIRNFVVQPTVNTATRRSGSWGGHGTGSGGGQSSSGRRRH</sequence>
<feature type="compositionally biased region" description="Basic and acidic residues" evidence="1">
    <location>
        <begin position="60"/>
        <end position="78"/>
    </location>
</feature>
<evidence type="ECO:0000313" key="2">
    <source>
        <dbReference type="EMBL" id="KXH27083.1"/>
    </source>
</evidence>
<feature type="region of interest" description="Disordered" evidence="1">
    <location>
        <begin position="390"/>
        <end position="420"/>
    </location>
</feature>
<feature type="compositionally biased region" description="Basic and acidic residues" evidence="1">
    <location>
        <begin position="96"/>
        <end position="110"/>
    </location>
</feature>
<dbReference type="Proteomes" id="UP000070054">
    <property type="component" value="Unassembled WGS sequence"/>
</dbReference>
<name>A0A135RTP9_9PEZI</name>
<organism evidence="2 3">
    <name type="scientific">Colletotrichum nymphaeae SA-01</name>
    <dbReference type="NCBI Taxonomy" id="1460502"/>
    <lineage>
        <taxon>Eukaryota</taxon>
        <taxon>Fungi</taxon>
        <taxon>Dikarya</taxon>
        <taxon>Ascomycota</taxon>
        <taxon>Pezizomycotina</taxon>
        <taxon>Sordariomycetes</taxon>
        <taxon>Hypocreomycetidae</taxon>
        <taxon>Glomerellales</taxon>
        <taxon>Glomerellaceae</taxon>
        <taxon>Colletotrichum</taxon>
        <taxon>Colletotrichum acutatum species complex</taxon>
    </lineage>
</organism>
<feature type="compositionally biased region" description="Basic and acidic residues" evidence="1">
    <location>
        <begin position="162"/>
        <end position="189"/>
    </location>
</feature>
<dbReference type="EMBL" id="JEMN01001791">
    <property type="protein sequence ID" value="KXH27083.1"/>
    <property type="molecule type" value="Genomic_DNA"/>
</dbReference>
<feature type="compositionally biased region" description="Basic and acidic residues" evidence="1">
    <location>
        <begin position="199"/>
        <end position="220"/>
    </location>
</feature>
<protein>
    <submittedName>
        <fullName evidence="2">Uncharacterized protein</fullName>
    </submittedName>
</protein>
<dbReference type="OrthoDB" id="3539922at2759"/>
<dbReference type="AlphaFoldDB" id="A0A135RTP9"/>
<accession>A0A135RTP9</accession>
<evidence type="ECO:0000256" key="1">
    <source>
        <dbReference type="SAM" id="MobiDB-lite"/>
    </source>
</evidence>
<keyword evidence="3" id="KW-1185">Reference proteome</keyword>
<proteinExistence type="predicted"/>
<comment type="caution">
    <text evidence="2">The sequence shown here is derived from an EMBL/GenBank/DDBJ whole genome shotgun (WGS) entry which is preliminary data.</text>
</comment>
<evidence type="ECO:0000313" key="3">
    <source>
        <dbReference type="Proteomes" id="UP000070054"/>
    </source>
</evidence>
<gene>
    <name evidence="2" type="ORF">CNYM01_12173</name>
</gene>
<feature type="region of interest" description="Disordered" evidence="1">
    <location>
        <begin position="1"/>
        <end position="301"/>
    </location>
</feature>
<reference evidence="2 3" key="1">
    <citation type="submission" date="2014-02" db="EMBL/GenBank/DDBJ databases">
        <title>The genome sequence of Colletotrichum nymphaeae SA-01.</title>
        <authorList>
            <person name="Baroncelli R."/>
            <person name="Thon M.R."/>
        </authorList>
    </citation>
    <scope>NUCLEOTIDE SEQUENCE [LARGE SCALE GENOMIC DNA]</scope>
    <source>
        <strain evidence="2 3">SA-01</strain>
    </source>
</reference>
<feature type="compositionally biased region" description="Basic residues" evidence="1">
    <location>
        <begin position="149"/>
        <end position="159"/>
    </location>
</feature>
<feature type="compositionally biased region" description="Basic and acidic residues" evidence="1">
    <location>
        <begin position="232"/>
        <end position="245"/>
    </location>
</feature>